<dbReference type="EMBL" id="FMWD01000012">
    <property type="protein sequence ID" value="SCZ66802.1"/>
    <property type="molecule type" value="Genomic_DNA"/>
</dbReference>
<dbReference type="Proteomes" id="UP000199648">
    <property type="component" value="Unassembled WGS sequence"/>
</dbReference>
<dbReference type="InterPro" id="IPR002347">
    <property type="entry name" value="SDR_fam"/>
</dbReference>
<reference evidence="4 5" key="1">
    <citation type="submission" date="2016-10" db="EMBL/GenBank/DDBJ databases">
        <authorList>
            <person name="de Groot N.N."/>
        </authorList>
    </citation>
    <scope>NUCLEOTIDE SEQUENCE [LARGE SCALE GENOMIC DNA]</scope>
    <source>
        <strain evidence="4 5">HLD2</strain>
    </source>
</reference>
<gene>
    <name evidence="4" type="ORF">SAMN03097708_03020</name>
</gene>
<dbReference type="RefSeq" id="WP_092998825.1">
    <property type="nucleotide sequence ID" value="NZ_FMWD01000012.1"/>
</dbReference>
<keyword evidence="5" id="KW-1185">Reference proteome</keyword>
<dbReference type="PANTHER" id="PTHR44196:SF1">
    <property type="entry name" value="DEHYDROGENASE_REDUCTASE SDR FAMILY MEMBER 7B"/>
    <property type="match status" value="1"/>
</dbReference>
<dbReference type="Gene3D" id="3.40.50.720">
    <property type="entry name" value="NAD(P)-binding Rossmann-like Domain"/>
    <property type="match status" value="1"/>
</dbReference>
<evidence type="ECO:0000313" key="4">
    <source>
        <dbReference type="EMBL" id="SCZ66802.1"/>
    </source>
</evidence>
<dbReference type="InterPro" id="IPR057326">
    <property type="entry name" value="KR_dom"/>
</dbReference>
<dbReference type="SMART" id="SM00822">
    <property type="entry name" value="PKS_KR"/>
    <property type="match status" value="1"/>
</dbReference>
<name>A0A1G5QYE9_9GAMM</name>
<proteinExistence type="inferred from homology"/>
<evidence type="ECO:0000313" key="5">
    <source>
        <dbReference type="Proteomes" id="UP000199648"/>
    </source>
</evidence>
<keyword evidence="2" id="KW-0560">Oxidoreductase</keyword>
<feature type="domain" description="Ketoreductase" evidence="3">
    <location>
        <begin position="6"/>
        <end position="183"/>
    </location>
</feature>
<dbReference type="InterPro" id="IPR036291">
    <property type="entry name" value="NAD(P)-bd_dom_sf"/>
</dbReference>
<evidence type="ECO:0000259" key="3">
    <source>
        <dbReference type="SMART" id="SM00822"/>
    </source>
</evidence>
<accession>A0A1G5QYE9</accession>
<dbReference type="STRING" id="415747.SAMN03097708_03020"/>
<dbReference type="Pfam" id="PF00106">
    <property type="entry name" value="adh_short"/>
    <property type="match status" value="1"/>
</dbReference>
<organism evidence="4 5">
    <name type="scientific">Thiohalomonas denitrificans</name>
    <dbReference type="NCBI Taxonomy" id="415747"/>
    <lineage>
        <taxon>Bacteria</taxon>
        <taxon>Pseudomonadati</taxon>
        <taxon>Pseudomonadota</taxon>
        <taxon>Gammaproteobacteria</taxon>
        <taxon>Thiohalomonadales</taxon>
        <taxon>Thiohalomonadaceae</taxon>
        <taxon>Thiohalomonas</taxon>
    </lineage>
</organism>
<dbReference type="GO" id="GO:0016020">
    <property type="term" value="C:membrane"/>
    <property type="evidence" value="ECO:0007669"/>
    <property type="project" value="TreeGrafter"/>
</dbReference>
<dbReference type="AlphaFoldDB" id="A0A1G5QYE9"/>
<sequence>MNLSGNTILITGGSEGIGLALAKRLVIDNTVVVCARSEKNLAQAAESTPGLVTEVCDITDAAQRRRMVDRLHRDFPQLNIIVNNAGGKTPTNLKTGEGVEAALESDLALNFHAPVALTTSLLGHLQDRPDAAVVNVTTGLVYLSKVEQAFYCAAKAALHSYTQGLRWALKDTRVAIHEALLTVVDTNFHKGRLPSNVPAMSPDDAAQAILRGLRKGKSEIHIDKAALARWMSLFAPSRGLAIVNR</sequence>
<evidence type="ECO:0000256" key="2">
    <source>
        <dbReference type="ARBA" id="ARBA00023002"/>
    </source>
</evidence>
<dbReference type="OrthoDB" id="9804774at2"/>
<evidence type="ECO:0000256" key="1">
    <source>
        <dbReference type="ARBA" id="ARBA00006484"/>
    </source>
</evidence>
<comment type="similarity">
    <text evidence="1">Belongs to the short-chain dehydrogenases/reductases (SDR) family.</text>
</comment>
<dbReference type="GO" id="GO:0016491">
    <property type="term" value="F:oxidoreductase activity"/>
    <property type="evidence" value="ECO:0007669"/>
    <property type="project" value="UniProtKB-KW"/>
</dbReference>
<dbReference type="PRINTS" id="PR00081">
    <property type="entry name" value="GDHRDH"/>
</dbReference>
<dbReference type="PANTHER" id="PTHR44196">
    <property type="entry name" value="DEHYDROGENASE/REDUCTASE SDR FAMILY MEMBER 7B"/>
    <property type="match status" value="1"/>
</dbReference>
<dbReference type="SUPFAM" id="SSF51735">
    <property type="entry name" value="NAD(P)-binding Rossmann-fold domains"/>
    <property type="match status" value="1"/>
</dbReference>
<protein>
    <submittedName>
        <fullName evidence="4">Uncharacterized oxidoreductase</fullName>
    </submittedName>
</protein>